<evidence type="ECO:0000256" key="7">
    <source>
        <dbReference type="ARBA" id="ARBA00022989"/>
    </source>
</evidence>
<evidence type="ECO:0000256" key="4">
    <source>
        <dbReference type="ARBA" id="ARBA00022519"/>
    </source>
</evidence>
<comment type="subcellular location">
    <subcellularLocation>
        <location evidence="1">Membrane</location>
        <topology evidence="1">Multi-pass membrane protein</topology>
    </subcellularLocation>
</comment>
<name>A0AA96W950_9CYAN</name>
<keyword evidence="2" id="KW-0813">Transport</keyword>
<evidence type="ECO:0000256" key="2">
    <source>
        <dbReference type="ARBA" id="ARBA00022448"/>
    </source>
</evidence>
<keyword evidence="6 10" id="KW-0812">Transmembrane</keyword>
<sequence length="358" mass="39501">MPQPTPPSSPPLRRGPGSFLIGASYPLRALKLLIETPRLRRDVLLPILLNLVIGVTLYAGLLFTGLQAIDTLLAALPTWIAHTPHLEVSWAGDWSTVWSTWWSSWWSTATAALPHWSWPSLPSFHWPTWLPALPVLHLPSFHLALPDWWPSLPKLVVPSWVANLSDLGLAILIWILRLVLVVTLLLITGFILLQFGVLLGSPWYGHLSEEMEKLQTGRLGLISVNPAVEIGRVVLYELKKLILTVGIGLPLLLCHFFPGPGTLIATTGGITLAATVVCLDFLDATLERRRLPFRQKLNTILRTLPASAGFALACLTLVSIPFFNLLAIPVCVAAGTLFACDWVLPQLQEPQTARRKML</sequence>
<dbReference type="GO" id="GO:0009675">
    <property type="term" value="F:high-affinity sulfate:proton symporter activity"/>
    <property type="evidence" value="ECO:0007669"/>
    <property type="project" value="TreeGrafter"/>
</dbReference>
<evidence type="ECO:0000256" key="6">
    <source>
        <dbReference type="ARBA" id="ARBA00022692"/>
    </source>
</evidence>
<gene>
    <name evidence="11" type="ORF">HJG54_03350</name>
</gene>
<dbReference type="GO" id="GO:0019344">
    <property type="term" value="P:cysteine biosynthetic process"/>
    <property type="evidence" value="ECO:0007669"/>
    <property type="project" value="TreeGrafter"/>
</dbReference>
<feature type="transmembrane region" description="Helical" evidence="10">
    <location>
        <begin position="182"/>
        <end position="204"/>
    </location>
</feature>
<keyword evidence="7 10" id="KW-1133">Transmembrane helix</keyword>
<evidence type="ECO:0000256" key="3">
    <source>
        <dbReference type="ARBA" id="ARBA00022475"/>
    </source>
</evidence>
<evidence type="ECO:0000256" key="10">
    <source>
        <dbReference type="SAM" id="Phobius"/>
    </source>
</evidence>
<dbReference type="RefSeq" id="WP_316433361.1">
    <property type="nucleotide sequence ID" value="NZ_CP053586.1"/>
</dbReference>
<keyword evidence="3" id="KW-1003">Cell membrane</keyword>
<evidence type="ECO:0000256" key="8">
    <source>
        <dbReference type="ARBA" id="ARBA00023032"/>
    </source>
</evidence>
<reference evidence="11" key="1">
    <citation type="submission" date="2020-05" db="EMBL/GenBank/DDBJ databases">
        <authorList>
            <person name="Zhu T."/>
            <person name="Keshari N."/>
            <person name="Lu X."/>
        </authorList>
    </citation>
    <scope>NUCLEOTIDE SEQUENCE</scope>
    <source>
        <strain evidence="11">NK1-12</strain>
    </source>
</reference>
<dbReference type="InterPro" id="IPR050480">
    <property type="entry name" value="CysZ-like"/>
</dbReference>
<keyword evidence="8" id="KW-0764">Sulfate transport</keyword>
<evidence type="ECO:0000313" key="11">
    <source>
        <dbReference type="EMBL" id="WNZ21997.1"/>
    </source>
</evidence>
<dbReference type="PANTHER" id="PTHR37468">
    <property type="entry name" value="SULFATE TRANSPORTER CYSZ"/>
    <property type="match status" value="1"/>
</dbReference>
<keyword evidence="4" id="KW-0997">Cell inner membrane</keyword>
<evidence type="ECO:0008006" key="12">
    <source>
        <dbReference type="Google" id="ProtNLM"/>
    </source>
</evidence>
<accession>A0AA96W950</accession>
<evidence type="ECO:0000256" key="9">
    <source>
        <dbReference type="ARBA" id="ARBA00023136"/>
    </source>
</evidence>
<keyword evidence="5" id="KW-0028">Amino-acid biosynthesis</keyword>
<keyword evidence="9 10" id="KW-0472">Membrane</keyword>
<feature type="transmembrane region" description="Helical" evidence="10">
    <location>
        <begin position="241"/>
        <end position="258"/>
    </location>
</feature>
<organism evidence="11">
    <name type="scientific">Leptolyngbya sp. NK1-12</name>
    <dbReference type="NCBI Taxonomy" id="2547451"/>
    <lineage>
        <taxon>Bacteria</taxon>
        <taxon>Bacillati</taxon>
        <taxon>Cyanobacteriota</taxon>
        <taxon>Cyanophyceae</taxon>
        <taxon>Leptolyngbyales</taxon>
        <taxon>Leptolyngbyaceae</taxon>
        <taxon>Leptolyngbya group</taxon>
        <taxon>Leptolyngbya</taxon>
    </lineage>
</organism>
<feature type="transmembrane region" description="Helical" evidence="10">
    <location>
        <begin position="47"/>
        <end position="69"/>
    </location>
</feature>
<dbReference type="Pfam" id="PF07264">
    <property type="entry name" value="EI24"/>
    <property type="match status" value="1"/>
</dbReference>
<dbReference type="GO" id="GO:0005886">
    <property type="term" value="C:plasma membrane"/>
    <property type="evidence" value="ECO:0007669"/>
    <property type="project" value="TreeGrafter"/>
</dbReference>
<evidence type="ECO:0000256" key="1">
    <source>
        <dbReference type="ARBA" id="ARBA00004141"/>
    </source>
</evidence>
<feature type="transmembrane region" description="Helical" evidence="10">
    <location>
        <begin position="326"/>
        <end position="347"/>
    </location>
</feature>
<protein>
    <recommendedName>
        <fullName evidence="12">EI24 domain-containing protein</fullName>
    </recommendedName>
</protein>
<dbReference type="PANTHER" id="PTHR37468:SF1">
    <property type="entry name" value="SULFATE TRANSPORTER CYSZ"/>
    <property type="match status" value="1"/>
</dbReference>
<dbReference type="InterPro" id="IPR059112">
    <property type="entry name" value="CysZ/EI24"/>
</dbReference>
<dbReference type="GO" id="GO:0000103">
    <property type="term" value="P:sulfate assimilation"/>
    <property type="evidence" value="ECO:0007669"/>
    <property type="project" value="TreeGrafter"/>
</dbReference>
<dbReference type="AlphaFoldDB" id="A0AA96W950"/>
<dbReference type="EMBL" id="CP053586">
    <property type="protein sequence ID" value="WNZ21997.1"/>
    <property type="molecule type" value="Genomic_DNA"/>
</dbReference>
<feature type="transmembrane region" description="Helical" evidence="10">
    <location>
        <begin position="264"/>
        <end position="282"/>
    </location>
</feature>
<evidence type="ECO:0000256" key="5">
    <source>
        <dbReference type="ARBA" id="ARBA00022605"/>
    </source>
</evidence>
<proteinExistence type="predicted"/>
<feature type="transmembrane region" description="Helical" evidence="10">
    <location>
        <begin position="303"/>
        <end position="320"/>
    </location>
</feature>